<dbReference type="InterPro" id="IPR036890">
    <property type="entry name" value="HATPase_C_sf"/>
</dbReference>
<protein>
    <submittedName>
        <fullName evidence="9">PAS domain S-box protein</fullName>
    </submittedName>
</protein>
<dbReference type="PROSITE" id="PS50109">
    <property type="entry name" value="HIS_KIN"/>
    <property type="match status" value="1"/>
</dbReference>
<dbReference type="Proteomes" id="UP000280307">
    <property type="component" value="Unassembled WGS sequence"/>
</dbReference>
<dbReference type="Pfam" id="PF00989">
    <property type="entry name" value="PAS"/>
    <property type="match status" value="1"/>
</dbReference>
<keyword evidence="2" id="KW-0808">Transferase</keyword>
<evidence type="ECO:0000256" key="1">
    <source>
        <dbReference type="ARBA" id="ARBA00022553"/>
    </source>
</evidence>
<gene>
    <name evidence="9" type="ORF">EI684_21615</name>
</gene>
<evidence type="ECO:0000259" key="7">
    <source>
        <dbReference type="PROSITE" id="PS50109"/>
    </source>
</evidence>
<dbReference type="SMART" id="SM00091">
    <property type="entry name" value="PAS"/>
    <property type="match status" value="1"/>
</dbReference>
<accession>A0A426TRB0</accession>
<evidence type="ECO:0000313" key="10">
    <source>
        <dbReference type="Proteomes" id="UP000280307"/>
    </source>
</evidence>
<dbReference type="SMART" id="SM00387">
    <property type="entry name" value="HATPase_c"/>
    <property type="match status" value="1"/>
</dbReference>
<dbReference type="PANTHER" id="PTHR43065:SF23">
    <property type="entry name" value="SENSOR HISTIDINE KINASE PDTAS"/>
    <property type="match status" value="1"/>
</dbReference>
<evidence type="ECO:0000313" key="9">
    <source>
        <dbReference type="EMBL" id="RRR65959.1"/>
    </source>
</evidence>
<evidence type="ECO:0000256" key="3">
    <source>
        <dbReference type="ARBA" id="ARBA00022741"/>
    </source>
</evidence>
<feature type="domain" description="PAS" evidence="8">
    <location>
        <begin position="55"/>
        <end position="126"/>
    </location>
</feature>
<evidence type="ECO:0000256" key="2">
    <source>
        <dbReference type="ARBA" id="ARBA00022679"/>
    </source>
</evidence>
<keyword evidence="1" id="KW-0597">Phosphoprotein</keyword>
<dbReference type="EMBL" id="RSAS01000894">
    <property type="protein sequence ID" value="RRR65959.1"/>
    <property type="molecule type" value="Genomic_DNA"/>
</dbReference>
<comment type="caution">
    <text evidence="9">The sequence shown here is derived from an EMBL/GenBank/DDBJ whole genome shotgun (WGS) entry which is preliminary data.</text>
</comment>
<dbReference type="Pfam" id="PF02518">
    <property type="entry name" value="HATPase_c"/>
    <property type="match status" value="1"/>
</dbReference>
<dbReference type="CDD" id="cd00130">
    <property type="entry name" value="PAS"/>
    <property type="match status" value="1"/>
</dbReference>
<evidence type="ECO:0000259" key="8">
    <source>
        <dbReference type="PROSITE" id="PS50112"/>
    </source>
</evidence>
<dbReference type="AlphaFoldDB" id="A0A426TRB0"/>
<dbReference type="SUPFAM" id="SSF55785">
    <property type="entry name" value="PYP-like sensor domain (PAS domain)"/>
    <property type="match status" value="1"/>
</dbReference>
<dbReference type="GO" id="GO:0006355">
    <property type="term" value="P:regulation of DNA-templated transcription"/>
    <property type="evidence" value="ECO:0007669"/>
    <property type="project" value="InterPro"/>
</dbReference>
<dbReference type="Pfam" id="PF07568">
    <property type="entry name" value="HisKA_2"/>
    <property type="match status" value="1"/>
</dbReference>
<keyword evidence="4" id="KW-0418">Kinase</keyword>
<dbReference type="GO" id="GO:0000160">
    <property type="term" value="P:phosphorelay signal transduction system"/>
    <property type="evidence" value="ECO:0007669"/>
    <property type="project" value="UniProtKB-KW"/>
</dbReference>
<dbReference type="InterPro" id="IPR003594">
    <property type="entry name" value="HATPase_dom"/>
</dbReference>
<keyword evidence="3" id="KW-0547">Nucleotide-binding</keyword>
<keyword evidence="5" id="KW-0067">ATP-binding</keyword>
<dbReference type="Gene3D" id="3.30.565.10">
    <property type="entry name" value="Histidine kinase-like ATPase, C-terminal domain"/>
    <property type="match status" value="1"/>
</dbReference>
<evidence type="ECO:0000256" key="6">
    <source>
        <dbReference type="ARBA" id="ARBA00023012"/>
    </source>
</evidence>
<dbReference type="Gene3D" id="3.30.450.20">
    <property type="entry name" value="PAS domain"/>
    <property type="match status" value="1"/>
</dbReference>
<dbReference type="PANTHER" id="PTHR43065">
    <property type="entry name" value="SENSOR HISTIDINE KINASE"/>
    <property type="match status" value="1"/>
</dbReference>
<dbReference type="InterPro" id="IPR011495">
    <property type="entry name" value="Sig_transdc_His_kin_sub2_dim/P"/>
</dbReference>
<reference evidence="9 10" key="1">
    <citation type="submission" date="2018-12" db="EMBL/GenBank/DDBJ databases">
        <title>Genome Sequence of Candidatus Viridilinea halotolerans isolated from saline sulfide-rich spring.</title>
        <authorList>
            <person name="Grouzdev D.S."/>
            <person name="Burganskaya E.I."/>
            <person name="Krutkina M.S."/>
            <person name="Sukhacheva M.V."/>
            <person name="Gorlenko V.M."/>
        </authorList>
    </citation>
    <scope>NUCLEOTIDE SEQUENCE [LARGE SCALE GENOMIC DNA]</scope>
    <source>
        <strain evidence="9">Chok-6</strain>
    </source>
</reference>
<dbReference type="GO" id="GO:0016301">
    <property type="term" value="F:kinase activity"/>
    <property type="evidence" value="ECO:0007669"/>
    <property type="project" value="UniProtKB-KW"/>
</dbReference>
<dbReference type="InterPro" id="IPR000014">
    <property type="entry name" value="PAS"/>
</dbReference>
<keyword evidence="6" id="KW-0902">Two-component regulatory system</keyword>
<dbReference type="InterPro" id="IPR005467">
    <property type="entry name" value="His_kinase_dom"/>
</dbReference>
<dbReference type="PROSITE" id="PS50112">
    <property type="entry name" value="PAS"/>
    <property type="match status" value="1"/>
</dbReference>
<proteinExistence type="predicted"/>
<sequence>MARYRATHPIALRRRKRTTSDAVLRRRVAQLCVRNAALVACVQATATVHTRALASEERYRRLFEASMDAILLTDDAGVYLDANAAAADLFGLPRQRLIGMRTADLREDQDTDAFEQQQRYQAIGRAAGEFVFRRPDGTLRVAQYTAARLGENLHQSILRDITSGREAELRLRSSLAEKEVLLKEIHHRVKNNLQVIASMLRLQSDQIEDAEVRDLFLESQRRVRAMALVHERLYQSPDLAHINLDAYVHSLVADLRRAFRSLTGNVVFAIDVEAIQVDVDQAMALGLILNELIANGLKHAFPDGQAGCIGITAHRQPGEALQLTVADDGVGIPTEIDPVNSSSMGIQIVTALATQIGGTLTWCGNPGTCVMLHVPKPTYSR</sequence>
<name>A0A426TRB0_9CHLR</name>
<evidence type="ECO:0000256" key="5">
    <source>
        <dbReference type="ARBA" id="ARBA00022840"/>
    </source>
</evidence>
<feature type="domain" description="Histidine kinase" evidence="7">
    <location>
        <begin position="184"/>
        <end position="378"/>
    </location>
</feature>
<dbReference type="InterPro" id="IPR035965">
    <property type="entry name" value="PAS-like_dom_sf"/>
</dbReference>
<evidence type="ECO:0000256" key="4">
    <source>
        <dbReference type="ARBA" id="ARBA00022777"/>
    </source>
</evidence>
<dbReference type="NCBIfam" id="TIGR00229">
    <property type="entry name" value="sensory_box"/>
    <property type="match status" value="1"/>
</dbReference>
<dbReference type="GO" id="GO:0005524">
    <property type="term" value="F:ATP binding"/>
    <property type="evidence" value="ECO:0007669"/>
    <property type="project" value="UniProtKB-KW"/>
</dbReference>
<dbReference type="SUPFAM" id="SSF55874">
    <property type="entry name" value="ATPase domain of HSP90 chaperone/DNA topoisomerase II/histidine kinase"/>
    <property type="match status" value="1"/>
</dbReference>
<dbReference type="InterPro" id="IPR013767">
    <property type="entry name" value="PAS_fold"/>
</dbReference>
<organism evidence="9 10">
    <name type="scientific">Candidatus Viridilinea halotolerans</name>
    <dbReference type="NCBI Taxonomy" id="2491704"/>
    <lineage>
        <taxon>Bacteria</taxon>
        <taxon>Bacillati</taxon>
        <taxon>Chloroflexota</taxon>
        <taxon>Chloroflexia</taxon>
        <taxon>Chloroflexales</taxon>
        <taxon>Chloroflexineae</taxon>
        <taxon>Oscillochloridaceae</taxon>
        <taxon>Candidatus Viridilinea</taxon>
    </lineage>
</organism>